<gene>
    <name evidence="1" type="ORF">SAMN05444374_11085</name>
</gene>
<accession>A0A1I0TWZ1</accession>
<dbReference type="AlphaFoldDB" id="A0A1I0TWZ1"/>
<protein>
    <submittedName>
        <fullName evidence="1">Uncharacterized protein</fullName>
    </submittedName>
</protein>
<evidence type="ECO:0000313" key="2">
    <source>
        <dbReference type="Proteomes" id="UP000182054"/>
    </source>
</evidence>
<reference evidence="1 2" key="1">
    <citation type="submission" date="2016-10" db="EMBL/GenBank/DDBJ databases">
        <authorList>
            <person name="de Groot N.N."/>
        </authorList>
    </citation>
    <scope>NUCLEOTIDE SEQUENCE [LARGE SCALE GENOMIC DNA]</scope>
    <source>
        <strain evidence="1 2">DSM 44908</strain>
    </source>
</reference>
<name>A0A1I0TWZ1_9NOCA</name>
<dbReference type="OrthoDB" id="4484108at2"/>
<dbReference type="Proteomes" id="UP000182054">
    <property type="component" value="Unassembled WGS sequence"/>
</dbReference>
<dbReference type="GeneID" id="85486525"/>
<dbReference type="RefSeq" id="WP_068365593.1">
    <property type="nucleotide sequence ID" value="NZ_FOJN01000010.1"/>
</dbReference>
<sequence length="130" mass="14686">MNVELETELLADMEDDWMSFWGFHTIVSSLTPEPVSPEDTARVIETLLRRGLITLGQLAWNDVGREVWDVPPGVAMERIRYGHNGKHGYASAPSWEHLMTTEVMRADLTPLGEERLTELASSERPVNPVQ</sequence>
<proteinExistence type="predicted"/>
<organism evidence="1 2">
    <name type="scientific">Rhodococcoides kroppenstedtii</name>
    <dbReference type="NCBI Taxonomy" id="293050"/>
    <lineage>
        <taxon>Bacteria</taxon>
        <taxon>Bacillati</taxon>
        <taxon>Actinomycetota</taxon>
        <taxon>Actinomycetes</taxon>
        <taxon>Mycobacteriales</taxon>
        <taxon>Nocardiaceae</taxon>
        <taxon>Rhodococcoides</taxon>
    </lineage>
</organism>
<evidence type="ECO:0000313" key="1">
    <source>
        <dbReference type="EMBL" id="SFA56187.1"/>
    </source>
</evidence>
<dbReference type="EMBL" id="FOJN01000010">
    <property type="protein sequence ID" value="SFA56187.1"/>
    <property type="molecule type" value="Genomic_DNA"/>
</dbReference>